<dbReference type="EMBL" id="CADCVM010000333">
    <property type="protein sequence ID" value="CAA9510843.1"/>
    <property type="molecule type" value="Genomic_DNA"/>
</dbReference>
<organism evidence="2">
    <name type="scientific">uncultured Rubrobacteraceae bacterium</name>
    <dbReference type="NCBI Taxonomy" id="349277"/>
    <lineage>
        <taxon>Bacteria</taxon>
        <taxon>Bacillati</taxon>
        <taxon>Actinomycetota</taxon>
        <taxon>Rubrobacteria</taxon>
        <taxon>Rubrobacterales</taxon>
        <taxon>Rubrobacteraceae</taxon>
        <taxon>environmental samples</taxon>
    </lineage>
</organism>
<reference evidence="2" key="1">
    <citation type="submission" date="2020-02" db="EMBL/GenBank/DDBJ databases">
        <authorList>
            <person name="Meier V. D."/>
        </authorList>
    </citation>
    <scope>NUCLEOTIDE SEQUENCE</scope>
    <source>
        <strain evidence="2">AVDCRST_MAG05</strain>
    </source>
</reference>
<feature type="compositionally biased region" description="Basic and acidic residues" evidence="1">
    <location>
        <begin position="279"/>
        <end position="290"/>
    </location>
</feature>
<dbReference type="EC" id="3.1.-.-" evidence="2"/>
<dbReference type="GO" id="GO:0016787">
    <property type="term" value="F:hydrolase activity"/>
    <property type="evidence" value="ECO:0007669"/>
    <property type="project" value="UniProtKB-KW"/>
</dbReference>
<feature type="non-terminal residue" evidence="2">
    <location>
        <position position="1"/>
    </location>
</feature>
<sequence length="290" mass="32090">EGLSLGFGGHRRPRLRGAGPDQGSGERPAGARRAAYLFFPALLLPFPDLSRRAGRARAERPGGGGETPYRRVGGLPAPRGRRTGCGLPRPDAPRYGLRSPRLRDRHDALDGLGGLYLHKQGGEPGLRRRGDAPVLEATRHLRTAGFRLHAPDDDPLARGLRGGDLCSGARRSPGVPPAHLERGALGVRLRGGDGGPQRPLLPGPRRQRAVQVDHTRRLRRHGPHVRRERRFELLRLQARQLRPDLRPAGRRHRLYALALRHGPHGVGGRRDQRRPRPPRRGEEGRRARPI</sequence>
<feature type="region of interest" description="Disordered" evidence="1">
    <location>
        <begin position="187"/>
        <end position="208"/>
    </location>
</feature>
<accession>A0A6J4T0Z4</accession>
<evidence type="ECO:0000256" key="1">
    <source>
        <dbReference type="SAM" id="MobiDB-lite"/>
    </source>
</evidence>
<feature type="region of interest" description="Disordered" evidence="1">
    <location>
        <begin position="260"/>
        <end position="290"/>
    </location>
</feature>
<protein>
    <submittedName>
        <fullName evidence="2">Ribonuclease BN</fullName>
        <ecNumber evidence="2">3.1.-.-</ecNumber>
    </submittedName>
</protein>
<dbReference type="AlphaFoldDB" id="A0A6J4T0Z4"/>
<keyword evidence="2" id="KW-0378">Hydrolase</keyword>
<proteinExistence type="predicted"/>
<gene>
    <name evidence="2" type="ORF">AVDCRST_MAG05-3009</name>
</gene>
<feature type="region of interest" description="Disordered" evidence="1">
    <location>
        <begin position="1"/>
        <end position="29"/>
    </location>
</feature>
<name>A0A6J4T0Z4_9ACTN</name>
<evidence type="ECO:0000313" key="2">
    <source>
        <dbReference type="EMBL" id="CAA9510843.1"/>
    </source>
</evidence>
<feature type="non-terminal residue" evidence="2">
    <location>
        <position position="290"/>
    </location>
</feature>
<feature type="region of interest" description="Disordered" evidence="1">
    <location>
        <begin position="53"/>
        <end position="99"/>
    </location>
</feature>